<organism evidence="2 3">
    <name type="scientific">Elysia crispata</name>
    <name type="common">lettuce slug</name>
    <dbReference type="NCBI Taxonomy" id="231223"/>
    <lineage>
        <taxon>Eukaryota</taxon>
        <taxon>Metazoa</taxon>
        <taxon>Spiralia</taxon>
        <taxon>Lophotrochozoa</taxon>
        <taxon>Mollusca</taxon>
        <taxon>Gastropoda</taxon>
        <taxon>Heterobranchia</taxon>
        <taxon>Euthyneura</taxon>
        <taxon>Panpulmonata</taxon>
        <taxon>Sacoglossa</taxon>
        <taxon>Placobranchoidea</taxon>
        <taxon>Plakobranchidae</taxon>
        <taxon>Elysia</taxon>
    </lineage>
</organism>
<keyword evidence="3" id="KW-1185">Reference proteome</keyword>
<keyword evidence="1" id="KW-0472">Membrane</keyword>
<proteinExistence type="predicted"/>
<evidence type="ECO:0000256" key="1">
    <source>
        <dbReference type="SAM" id="Phobius"/>
    </source>
</evidence>
<dbReference type="Proteomes" id="UP001283361">
    <property type="component" value="Unassembled WGS sequence"/>
</dbReference>
<feature type="transmembrane region" description="Helical" evidence="1">
    <location>
        <begin position="12"/>
        <end position="35"/>
    </location>
</feature>
<comment type="caution">
    <text evidence="2">The sequence shown here is derived from an EMBL/GenBank/DDBJ whole genome shotgun (WGS) entry which is preliminary data.</text>
</comment>
<keyword evidence="1" id="KW-1133">Transmembrane helix</keyword>
<keyword evidence="1" id="KW-0812">Transmembrane</keyword>
<sequence length="91" mass="9816">MQLHQHISTVRRVSPALISGTFANYMVSVAATLLFSCHPRQLHCPSHRQMPAVASAALSSGAMASFPLSTELPLPAAITNLKDKDLDMFVI</sequence>
<protein>
    <submittedName>
        <fullName evidence="2">Uncharacterized protein</fullName>
    </submittedName>
</protein>
<reference evidence="2" key="1">
    <citation type="journal article" date="2023" name="G3 (Bethesda)">
        <title>A reference genome for the long-term kleptoplast-retaining sea slug Elysia crispata morphotype clarki.</title>
        <authorList>
            <person name="Eastman K.E."/>
            <person name="Pendleton A.L."/>
            <person name="Shaikh M.A."/>
            <person name="Suttiyut T."/>
            <person name="Ogas R."/>
            <person name="Tomko P."/>
            <person name="Gavelis G."/>
            <person name="Widhalm J.R."/>
            <person name="Wisecaver J.H."/>
        </authorList>
    </citation>
    <scope>NUCLEOTIDE SEQUENCE</scope>
    <source>
        <strain evidence="2">ECLA1</strain>
    </source>
</reference>
<dbReference type="AlphaFoldDB" id="A0AAE1CT32"/>
<name>A0AAE1CT32_9GAST</name>
<evidence type="ECO:0000313" key="3">
    <source>
        <dbReference type="Proteomes" id="UP001283361"/>
    </source>
</evidence>
<dbReference type="EMBL" id="JAWDGP010006885">
    <property type="protein sequence ID" value="KAK3733729.1"/>
    <property type="molecule type" value="Genomic_DNA"/>
</dbReference>
<accession>A0AAE1CT32</accession>
<evidence type="ECO:0000313" key="2">
    <source>
        <dbReference type="EMBL" id="KAK3733729.1"/>
    </source>
</evidence>
<gene>
    <name evidence="2" type="ORF">RRG08_026844</name>
</gene>